<dbReference type="AlphaFoldDB" id="D4JVQ0"/>
<name>D4JVQ0_9FIRM</name>
<gene>
    <name evidence="1" type="ORF">EUS_21590</name>
</gene>
<reference evidence="1 2" key="2">
    <citation type="submission" date="2010-03" db="EMBL/GenBank/DDBJ databases">
        <authorList>
            <person name="Pajon A."/>
        </authorList>
    </citation>
    <scope>NUCLEOTIDE SEQUENCE [LARGE SCALE GENOMIC DNA]</scope>
    <source>
        <strain evidence="1 2">70/3</strain>
    </source>
</reference>
<accession>D4JVQ0</accession>
<evidence type="ECO:0000313" key="2">
    <source>
        <dbReference type="Proteomes" id="UP000008803"/>
    </source>
</evidence>
<dbReference type="PATRIC" id="fig|657319.3.peg.2569"/>
<dbReference type="BioCyc" id="ESIR657319:G136K-1828-MONOMER"/>
<dbReference type="EMBL" id="FP929044">
    <property type="protein sequence ID" value="CBK97169.1"/>
    <property type="molecule type" value="Genomic_DNA"/>
</dbReference>
<dbReference type="HOGENOM" id="CLU_3233805_0_0_9"/>
<sequence length="43" mass="4959">MTWGNEFTVNGSNYSEKYTEKSVIKKMYASKYSLTLGSLPKIY</sequence>
<evidence type="ECO:0000313" key="1">
    <source>
        <dbReference type="EMBL" id="CBK97169.1"/>
    </source>
</evidence>
<organism evidence="1 2">
    <name type="scientific">[Eubacterium] siraeum 70/3</name>
    <dbReference type="NCBI Taxonomy" id="657319"/>
    <lineage>
        <taxon>Bacteria</taxon>
        <taxon>Bacillati</taxon>
        <taxon>Bacillota</taxon>
        <taxon>Clostridia</taxon>
        <taxon>Eubacteriales</taxon>
        <taxon>Oscillospiraceae</taxon>
        <taxon>Oscillospiraceae incertae sedis</taxon>
    </lineage>
</organism>
<dbReference type="Proteomes" id="UP000008803">
    <property type="component" value="Chromosome"/>
</dbReference>
<dbReference type="KEGG" id="esu:EUS_21590"/>
<reference evidence="1 2" key="1">
    <citation type="submission" date="2010-03" db="EMBL/GenBank/DDBJ databases">
        <title>The genome sequence of Eubacterium siraeum 70/3.</title>
        <authorList>
            <consortium name="metaHIT consortium -- http://www.metahit.eu/"/>
            <person name="Pajon A."/>
            <person name="Turner K."/>
            <person name="Parkhill J."/>
            <person name="Duncan S."/>
            <person name="Flint H."/>
        </authorList>
    </citation>
    <scope>NUCLEOTIDE SEQUENCE [LARGE SCALE GENOMIC DNA]</scope>
    <source>
        <strain evidence="1 2">70/3</strain>
    </source>
</reference>
<protein>
    <submittedName>
        <fullName evidence="1">Uncharacterized protein</fullName>
    </submittedName>
</protein>
<proteinExistence type="predicted"/>